<dbReference type="EMBL" id="JQCF01000005">
    <property type="protein sequence ID" value="KRO00035.1"/>
    <property type="molecule type" value="Genomic_DNA"/>
</dbReference>
<dbReference type="AlphaFoldDB" id="A0A0R2LMY4"/>
<evidence type="ECO:0000259" key="2">
    <source>
        <dbReference type="Pfam" id="PF12850"/>
    </source>
</evidence>
<protein>
    <submittedName>
        <fullName evidence="3">Diadenosine tetraphosphatase-like protein</fullName>
    </submittedName>
</protein>
<dbReference type="PIRSF" id="PIRSF000883">
    <property type="entry name" value="Pesterase_MJ0912"/>
    <property type="match status" value="1"/>
</dbReference>
<dbReference type="GO" id="GO:0005737">
    <property type="term" value="C:cytoplasm"/>
    <property type="evidence" value="ECO:0007669"/>
    <property type="project" value="TreeGrafter"/>
</dbReference>
<dbReference type="PANTHER" id="PTHR42850:SF2">
    <property type="entry name" value="BLL5683 PROTEIN"/>
    <property type="match status" value="1"/>
</dbReference>
<keyword evidence="4" id="KW-1185">Reference proteome</keyword>
<feature type="domain" description="Calcineurin-like phosphoesterase" evidence="2">
    <location>
        <begin position="4"/>
        <end position="193"/>
    </location>
</feature>
<sequence>MKQKIAVLSDVHGNITALKAVLKDAEKNNAQEVWSMGDIAIGGSSMEECFQLLGEVNTTQYLMGNWETAFLSVIATQSVDLDNPSQVYFANLVQYDYEHLTPGRIKQVKELPLTSRKTIENITFSLTHNLPTTNRGHELFAYQTQANFDELNIGTDIDVAIYAHTHTPLWRYTTEGQMILNPGSVGQPWYSRQKLMKNRDASYMLLTLSDGNVEDVDFRRVKYDIQAELNNADQLGFPYPALYKELLTTGHASTHDREKLKKINLDRNYRQKAKEFLIDLSSK</sequence>
<dbReference type="InterPro" id="IPR024654">
    <property type="entry name" value="Calcineurin-like_PHP_lpxH"/>
</dbReference>
<dbReference type="GO" id="GO:0016791">
    <property type="term" value="F:phosphatase activity"/>
    <property type="evidence" value="ECO:0007669"/>
    <property type="project" value="TreeGrafter"/>
</dbReference>
<dbReference type="Proteomes" id="UP000051006">
    <property type="component" value="Unassembled WGS sequence"/>
</dbReference>
<dbReference type="OrthoDB" id="9813918at2"/>
<dbReference type="InterPro" id="IPR050126">
    <property type="entry name" value="Ap4A_hydrolase"/>
</dbReference>
<dbReference type="PATRIC" id="fig|993692.3.peg.2082"/>
<dbReference type="SUPFAM" id="SSF56300">
    <property type="entry name" value="Metallo-dependent phosphatases"/>
    <property type="match status" value="1"/>
</dbReference>
<name>A0A0R2LMY4_9LACO</name>
<gene>
    <name evidence="3" type="ORF">IV57_GL002050</name>
</gene>
<dbReference type="PANTHER" id="PTHR42850">
    <property type="entry name" value="METALLOPHOSPHOESTERASE"/>
    <property type="match status" value="1"/>
</dbReference>
<proteinExistence type="inferred from homology"/>
<dbReference type="Gene3D" id="3.60.21.10">
    <property type="match status" value="1"/>
</dbReference>
<accession>A0A0R2LMY4</accession>
<dbReference type="InterPro" id="IPR029052">
    <property type="entry name" value="Metallo-depent_PP-like"/>
</dbReference>
<dbReference type="Pfam" id="PF12850">
    <property type="entry name" value="Metallophos_2"/>
    <property type="match status" value="1"/>
</dbReference>
<dbReference type="RefSeq" id="WP_057880192.1">
    <property type="nucleotide sequence ID" value="NZ_JQCF01000005.1"/>
</dbReference>
<reference evidence="3 4" key="1">
    <citation type="journal article" date="2015" name="Genome Announc.">
        <title>Expanding the biotechnology potential of lactobacilli through comparative genomics of 213 strains and associated genera.</title>
        <authorList>
            <person name="Sun Z."/>
            <person name="Harris H.M."/>
            <person name="McCann A."/>
            <person name="Guo C."/>
            <person name="Argimon S."/>
            <person name="Zhang W."/>
            <person name="Yang X."/>
            <person name="Jeffery I.B."/>
            <person name="Cooney J.C."/>
            <person name="Kagawa T.F."/>
            <person name="Liu W."/>
            <person name="Song Y."/>
            <person name="Salvetti E."/>
            <person name="Wrobel A."/>
            <person name="Rasinkangas P."/>
            <person name="Parkhill J."/>
            <person name="Rea M.C."/>
            <person name="O'Sullivan O."/>
            <person name="Ritari J."/>
            <person name="Douillard F.P."/>
            <person name="Paul Ross R."/>
            <person name="Yang R."/>
            <person name="Briner A.E."/>
            <person name="Felis G.E."/>
            <person name="de Vos W.M."/>
            <person name="Barrangou R."/>
            <person name="Klaenhammer T.R."/>
            <person name="Caufield P.W."/>
            <person name="Cui Y."/>
            <person name="Zhang H."/>
            <person name="O'Toole P.W."/>
        </authorList>
    </citation>
    <scope>NUCLEOTIDE SEQUENCE [LARGE SCALE GENOMIC DNA]</scope>
    <source>
        <strain evidence="3 4">DSM 24716</strain>
    </source>
</reference>
<dbReference type="InterPro" id="IPR011152">
    <property type="entry name" value="Pesterase_MJ0912"/>
</dbReference>
<comment type="caution">
    <text evidence="3">The sequence shown here is derived from an EMBL/GenBank/DDBJ whole genome shotgun (WGS) entry which is preliminary data.</text>
</comment>
<organism evidence="3 4">
    <name type="scientific">Companilactobacillus kimchiensis</name>
    <dbReference type="NCBI Taxonomy" id="993692"/>
    <lineage>
        <taxon>Bacteria</taxon>
        <taxon>Bacillati</taxon>
        <taxon>Bacillota</taxon>
        <taxon>Bacilli</taxon>
        <taxon>Lactobacillales</taxon>
        <taxon>Lactobacillaceae</taxon>
        <taxon>Companilactobacillus</taxon>
    </lineage>
</organism>
<dbReference type="STRING" id="993692.IV57_GL002050"/>
<evidence type="ECO:0000256" key="1">
    <source>
        <dbReference type="ARBA" id="ARBA00008950"/>
    </source>
</evidence>
<evidence type="ECO:0000313" key="4">
    <source>
        <dbReference type="Proteomes" id="UP000051006"/>
    </source>
</evidence>
<evidence type="ECO:0000313" key="3">
    <source>
        <dbReference type="EMBL" id="KRO00035.1"/>
    </source>
</evidence>
<comment type="similarity">
    <text evidence="1">Belongs to the metallophosphoesterase superfamily. YfcE family.</text>
</comment>